<keyword evidence="7 11" id="KW-0406">Ion transport</keyword>
<evidence type="ECO:0000313" key="14">
    <source>
        <dbReference type="EMBL" id="RUS76994.1"/>
    </source>
</evidence>
<feature type="compositionally biased region" description="Basic and acidic residues" evidence="12">
    <location>
        <begin position="47"/>
        <end position="71"/>
    </location>
</feature>
<evidence type="ECO:0000256" key="5">
    <source>
        <dbReference type="ARBA" id="ARBA00022989"/>
    </source>
</evidence>
<evidence type="ECO:0000256" key="4">
    <source>
        <dbReference type="ARBA" id="ARBA00022692"/>
    </source>
</evidence>
<dbReference type="PANTHER" id="PTHR11690:SF300">
    <property type="entry name" value="PICKPOCKET PROTEIN 19"/>
    <property type="match status" value="1"/>
</dbReference>
<comment type="similarity">
    <text evidence="11">Belongs to the amiloride-sensitive sodium channel (TC 1.A.6) family.</text>
</comment>
<name>A0A3S0ZKI4_ELYCH</name>
<keyword evidence="15" id="KW-1185">Reference proteome</keyword>
<keyword evidence="5 13" id="KW-1133">Transmembrane helix</keyword>
<evidence type="ECO:0000256" key="11">
    <source>
        <dbReference type="RuleBase" id="RU000679"/>
    </source>
</evidence>
<keyword evidence="10 11" id="KW-0407">Ion channel</keyword>
<dbReference type="Pfam" id="PF00858">
    <property type="entry name" value="ASC"/>
    <property type="match status" value="1"/>
</dbReference>
<keyword evidence="9 11" id="KW-0739">Sodium transport</keyword>
<proteinExistence type="inferred from homology"/>
<evidence type="ECO:0000256" key="1">
    <source>
        <dbReference type="ARBA" id="ARBA00004141"/>
    </source>
</evidence>
<dbReference type="STRING" id="188477.A0A3S0ZKI4"/>
<dbReference type="AlphaFoldDB" id="A0A3S0ZKI4"/>
<feature type="compositionally biased region" description="Polar residues" evidence="12">
    <location>
        <begin position="397"/>
        <end position="406"/>
    </location>
</feature>
<feature type="compositionally biased region" description="Gly residues" evidence="12">
    <location>
        <begin position="72"/>
        <end position="84"/>
    </location>
</feature>
<evidence type="ECO:0000256" key="7">
    <source>
        <dbReference type="ARBA" id="ARBA00023065"/>
    </source>
</evidence>
<evidence type="ECO:0000256" key="9">
    <source>
        <dbReference type="ARBA" id="ARBA00023201"/>
    </source>
</evidence>
<feature type="compositionally biased region" description="Basic and acidic residues" evidence="12">
    <location>
        <begin position="407"/>
        <end position="420"/>
    </location>
</feature>
<feature type="transmembrane region" description="Helical" evidence="13">
    <location>
        <begin position="124"/>
        <end position="146"/>
    </location>
</feature>
<dbReference type="Proteomes" id="UP000271974">
    <property type="component" value="Unassembled WGS sequence"/>
</dbReference>
<comment type="caution">
    <text evidence="14">The sequence shown here is derived from an EMBL/GenBank/DDBJ whole genome shotgun (WGS) entry which is preliminary data.</text>
</comment>
<protein>
    <submittedName>
        <fullName evidence="14">Uncharacterized protein</fullName>
    </submittedName>
</protein>
<feature type="region of interest" description="Disordered" evidence="12">
    <location>
        <begin position="284"/>
        <end position="314"/>
    </location>
</feature>
<comment type="subcellular location">
    <subcellularLocation>
        <location evidence="1">Membrane</location>
        <topology evidence="1">Multi-pass membrane protein</topology>
    </subcellularLocation>
</comment>
<feature type="compositionally biased region" description="Low complexity" evidence="12">
    <location>
        <begin position="344"/>
        <end position="358"/>
    </location>
</feature>
<dbReference type="PANTHER" id="PTHR11690">
    <property type="entry name" value="AMILORIDE-SENSITIVE SODIUM CHANNEL-RELATED"/>
    <property type="match status" value="1"/>
</dbReference>
<reference evidence="14 15" key="1">
    <citation type="submission" date="2019-01" db="EMBL/GenBank/DDBJ databases">
        <title>A draft genome assembly of the solar-powered sea slug Elysia chlorotica.</title>
        <authorList>
            <person name="Cai H."/>
            <person name="Li Q."/>
            <person name="Fang X."/>
            <person name="Li J."/>
            <person name="Curtis N.E."/>
            <person name="Altenburger A."/>
            <person name="Shibata T."/>
            <person name="Feng M."/>
            <person name="Maeda T."/>
            <person name="Schwartz J.A."/>
            <person name="Shigenobu S."/>
            <person name="Lundholm N."/>
            <person name="Nishiyama T."/>
            <person name="Yang H."/>
            <person name="Hasebe M."/>
            <person name="Li S."/>
            <person name="Pierce S.K."/>
            <person name="Wang J."/>
        </authorList>
    </citation>
    <scope>NUCLEOTIDE SEQUENCE [LARGE SCALE GENOMIC DNA]</scope>
    <source>
        <strain evidence="14">EC2010</strain>
        <tissue evidence="14">Whole organism of an adult</tissue>
    </source>
</reference>
<feature type="compositionally biased region" description="Low complexity" evidence="12">
    <location>
        <begin position="284"/>
        <end position="294"/>
    </location>
</feature>
<dbReference type="EMBL" id="RQTK01000619">
    <property type="protein sequence ID" value="RUS76994.1"/>
    <property type="molecule type" value="Genomic_DNA"/>
</dbReference>
<keyword evidence="3 11" id="KW-0894">Sodium channel</keyword>
<dbReference type="PRINTS" id="PR01078">
    <property type="entry name" value="AMINACHANNEL"/>
</dbReference>
<keyword evidence="4 11" id="KW-0812">Transmembrane</keyword>
<feature type="region of interest" description="Disordered" evidence="12">
    <location>
        <begin position="47"/>
        <end position="90"/>
    </location>
</feature>
<feature type="region of interest" description="Disordered" evidence="12">
    <location>
        <begin position="326"/>
        <end position="430"/>
    </location>
</feature>
<keyword evidence="2 11" id="KW-0813">Transport</keyword>
<evidence type="ECO:0000313" key="15">
    <source>
        <dbReference type="Proteomes" id="UP000271974"/>
    </source>
</evidence>
<gene>
    <name evidence="14" type="ORF">EGW08_015251</name>
</gene>
<dbReference type="InterPro" id="IPR001873">
    <property type="entry name" value="ENaC"/>
</dbReference>
<feature type="compositionally biased region" description="Acidic residues" evidence="12">
    <location>
        <begin position="295"/>
        <end position="314"/>
    </location>
</feature>
<feature type="region of interest" description="Disordered" evidence="12">
    <location>
        <begin position="1"/>
        <end position="24"/>
    </location>
</feature>
<dbReference type="OrthoDB" id="6149986at2759"/>
<dbReference type="GO" id="GO:0015280">
    <property type="term" value="F:ligand-gated sodium channel activity"/>
    <property type="evidence" value="ECO:0007669"/>
    <property type="project" value="TreeGrafter"/>
</dbReference>
<feature type="compositionally biased region" description="Acidic residues" evidence="12">
    <location>
        <begin position="421"/>
        <end position="430"/>
    </location>
</feature>
<evidence type="ECO:0000256" key="2">
    <source>
        <dbReference type="ARBA" id="ARBA00022448"/>
    </source>
</evidence>
<evidence type="ECO:0000256" key="10">
    <source>
        <dbReference type="ARBA" id="ARBA00023303"/>
    </source>
</evidence>
<keyword evidence="6" id="KW-0915">Sodium</keyword>
<evidence type="ECO:0000256" key="8">
    <source>
        <dbReference type="ARBA" id="ARBA00023136"/>
    </source>
</evidence>
<sequence length="725" mass="80230">MVRIGLYDSMNNHNSESKDSTKQHNSALEFYTSATVISPFSLVDIDGGDRHLPGGNEDERSKGEGRDDSKRGQGGGGGGGGGEEGGFKAEEDPENLSEIWLNFLSETSLHGCKNVKERQLVKRLVWSCFILLMAGTLTWALVGLFLKYQEHPFVSVWGFQREGSIPVPGLTICIPGKFNSHKLRTARDAYKLLAYGSASSIPLMEGGTASELDGYQKFFDIWKKELENITVTKARQEIGFTRAEVLWYSMMVIGNERFDLNDVMQDVEMDDKSCWTVNWLGLNQGENQKNQGGNESEEKEEEEEEEVEDDNDSQAEDLLLLPEAAMEGQSEDVSDETEIERITATEPDTDNTTTTPQNDTDKPTTSIFSKTTMISNETMSTSPTPTSPPQNNSSSTIASTSGPETSTRAEETRKAGHTDQENSDADNGEDTEMLRLAPSDSITFVMNIQQYNWLNTIYYSGVEIYIYDISAAFWTVNPLLIRPGTMSTVYYKTTKYKFLPLPYKSFGGIEAQGKRSPTTQNSGCVDTTAASFKTKMVSVPPELYSAELCMLEMAMNKSALKCGCSVEDFYNKLHGTKECSIYQYQECFAQTADQEILDQQRRLVGQADGEEAPCPQACRMTTYESSVTSANYPSQESKRAIAALTGLAINKVDENILLVSIKPQGPLTVTVEHVPELTILNILGSVGGWMGLCLGASFLTLTELFEAFALSAWILCRRLVPRLRS</sequence>
<accession>A0A3S0ZKI4</accession>
<feature type="compositionally biased region" description="Acidic residues" evidence="12">
    <location>
        <begin position="329"/>
        <end position="338"/>
    </location>
</feature>
<dbReference type="Gene3D" id="1.10.287.770">
    <property type="entry name" value="YojJ-like"/>
    <property type="match status" value="1"/>
</dbReference>
<evidence type="ECO:0000256" key="12">
    <source>
        <dbReference type="SAM" id="MobiDB-lite"/>
    </source>
</evidence>
<evidence type="ECO:0000256" key="13">
    <source>
        <dbReference type="SAM" id="Phobius"/>
    </source>
</evidence>
<evidence type="ECO:0000256" key="6">
    <source>
        <dbReference type="ARBA" id="ARBA00023053"/>
    </source>
</evidence>
<dbReference type="GO" id="GO:0005886">
    <property type="term" value="C:plasma membrane"/>
    <property type="evidence" value="ECO:0007669"/>
    <property type="project" value="TreeGrafter"/>
</dbReference>
<organism evidence="14 15">
    <name type="scientific">Elysia chlorotica</name>
    <name type="common">Eastern emerald elysia</name>
    <name type="synonym">Sea slug</name>
    <dbReference type="NCBI Taxonomy" id="188477"/>
    <lineage>
        <taxon>Eukaryota</taxon>
        <taxon>Metazoa</taxon>
        <taxon>Spiralia</taxon>
        <taxon>Lophotrochozoa</taxon>
        <taxon>Mollusca</taxon>
        <taxon>Gastropoda</taxon>
        <taxon>Heterobranchia</taxon>
        <taxon>Euthyneura</taxon>
        <taxon>Panpulmonata</taxon>
        <taxon>Sacoglossa</taxon>
        <taxon>Placobranchoidea</taxon>
        <taxon>Plakobranchidae</taxon>
        <taxon>Elysia</taxon>
    </lineage>
</organism>
<evidence type="ECO:0000256" key="3">
    <source>
        <dbReference type="ARBA" id="ARBA00022461"/>
    </source>
</evidence>
<keyword evidence="8 13" id="KW-0472">Membrane</keyword>
<feature type="compositionally biased region" description="Low complexity" evidence="12">
    <location>
        <begin position="375"/>
        <end position="396"/>
    </location>
</feature>